<keyword evidence="1" id="KW-0472">Membrane</keyword>
<keyword evidence="3" id="KW-1185">Reference proteome</keyword>
<protein>
    <submittedName>
        <fullName evidence="2">Uncharacterized protein</fullName>
    </submittedName>
</protein>
<dbReference type="Gene3D" id="3.80.10.10">
    <property type="entry name" value="Ribonuclease Inhibitor"/>
    <property type="match status" value="1"/>
</dbReference>
<comment type="caution">
    <text evidence="2">The sequence shown here is derived from an EMBL/GenBank/DDBJ whole genome shotgun (WGS) entry which is preliminary data.</text>
</comment>
<feature type="transmembrane region" description="Helical" evidence="1">
    <location>
        <begin position="6"/>
        <end position="26"/>
    </location>
</feature>
<evidence type="ECO:0000313" key="2">
    <source>
        <dbReference type="EMBL" id="KAK8503654.1"/>
    </source>
</evidence>
<accession>A0ABR2BB91</accession>
<gene>
    <name evidence="2" type="ORF">V6N12_024826</name>
</gene>
<dbReference type="InterPro" id="IPR001611">
    <property type="entry name" value="Leu-rich_rpt"/>
</dbReference>
<evidence type="ECO:0000313" key="3">
    <source>
        <dbReference type="Proteomes" id="UP001472677"/>
    </source>
</evidence>
<organism evidence="2 3">
    <name type="scientific">Hibiscus sabdariffa</name>
    <name type="common">roselle</name>
    <dbReference type="NCBI Taxonomy" id="183260"/>
    <lineage>
        <taxon>Eukaryota</taxon>
        <taxon>Viridiplantae</taxon>
        <taxon>Streptophyta</taxon>
        <taxon>Embryophyta</taxon>
        <taxon>Tracheophyta</taxon>
        <taxon>Spermatophyta</taxon>
        <taxon>Magnoliopsida</taxon>
        <taxon>eudicotyledons</taxon>
        <taxon>Gunneridae</taxon>
        <taxon>Pentapetalae</taxon>
        <taxon>rosids</taxon>
        <taxon>malvids</taxon>
        <taxon>Malvales</taxon>
        <taxon>Malvaceae</taxon>
        <taxon>Malvoideae</taxon>
        <taxon>Hibiscus</taxon>
    </lineage>
</organism>
<dbReference type="EMBL" id="JBBPBM010000148">
    <property type="protein sequence ID" value="KAK8503654.1"/>
    <property type="molecule type" value="Genomic_DNA"/>
</dbReference>
<dbReference type="Pfam" id="PF13855">
    <property type="entry name" value="LRR_8"/>
    <property type="match status" value="1"/>
</dbReference>
<dbReference type="SUPFAM" id="SSF52058">
    <property type="entry name" value="L domain-like"/>
    <property type="match status" value="1"/>
</dbReference>
<reference evidence="2 3" key="1">
    <citation type="journal article" date="2024" name="G3 (Bethesda)">
        <title>Genome assembly of Hibiscus sabdariffa L. provides insights into metabolisms of medicinal natural products.</title>
        <authorList>
            <person name="Kim T."/>
        </authorList>
    </citation>
    <scope>NUCLEOTIDE SEQUENCE [LARGE SCALE GENOMIC DNA]</scope>
    <source>
        <strain evidence="2">TK-2024</strain>
        <tissue evidence="2">Old leaves</tissue>
    </source>
</reference>
<evidence type="ECO:0000256" key="1">
    <source>
        <dbReference type="SAM" id="Phobius"/>
    </source>
</evidence>
<dbReference type="Proteomes" id="UP001472677">
    <property type="component" value="Unassembled WGS sequence"/>
</dbReference>
<sequence length="145" mass="16518">MCKDCRTTFTIMHIIYLNIVITVSFFPHRGLKACKMHDLLRDMALHIAKSGFMVKAGTMLRKLPNVQEWSMELENVKNPLLYIPLEMSSPECPGFTTLLLSRCNVTSIPEGFFKHMDARKVLGLSRNRIKNLPNSLSNCSMLTTL</sequence>
<keyword evidence="1" id="KW-1133">Transmembrane helix</keyword>
<proteinExistence type="predicted"/>
<dbReference type="InterPro" id="IPR032675">
    <property type="entry name" value="LRR_dom_sf"/>
</dbReference>
<keyword evidence="1" id="KW-0812">Transmembrane</keyword>
<name>A0ABR2BB91_9ROSI</name>